<feature type="signal peptide" evidence="2">
    <location>
        <begin position="1"/>
        <end position="26"/>
    </location>
</feature>
<dbReference type="SUPFAM" id="SSF53850">
    <property type="entry name" value="Periplasmic binding protein-like II"/>
    <property type="match status" value="1"/>
</dbReference>
<gene>
    <name evidence="4" type="ORF">E4O86_07315</name>
</gene>
<proteinExistence type="predicted"/>
<feature type="domain" description="Solute-binding protein family 3/N-terminal" evidence="3">
    <location>
        <begin position="63"/>
        <end position="286"/>
    </location>
</feature>
<dbReference type="Proteomes" id="UP000773614">
    <property type="component" value="Unassembled WGS sequence"/>
</dbReference>
<evidence type="ECO:0000313" key="4">
    <source>
        <dbReference type="EMBL" id="MYZ47519.1"/>
    </source>
</evidence>
<organism evidence="4 5">
    <name type="scientific">Propylenella binzhouense</name>
    <dbReference type="NCBI Taxonomy" id="2555902"/>
    <lineage>
        <taxon>Bacteria</taxon>
        <taxon>Pseudomonadati</taxon>
        <taxon>Pseudomonadota</taxon>
        <taxon>Alphaproteobacteria</taxon>
        <taxon>Hyphomicrobiales</taxon>
        <taxon>Propylenellaceae</taxon>
        <taxon>Propylenella</taxon>
    </lineage>
</organism>
<sequence length="288" mass="31351">MRSLRHALLILAMLLPLAALPASAGAAPDADAATPAAQDPVVIPNFWDPRARLERPTPATIGAIRFLMTDDFPPFSYRDRRGVLMGFNVDLVRAICDVLEVRCAVQTRPFGTLGQALLDRAGDAVIAGLANDGSKLLATNPYLKIPGRFVARKEGTFDPAAKGLDAFIGTVCGTAHQAYLQRFFPSAKAVCYLSLRTALDQVKEGTIPAVFADAVSLAFWLDGPEAAGCCRFAGGPYLDDRYFGDGLTILVRPDDRRLRAALDYALREVHQSGRYEEIYLRYFPVGLF</sequence>
<evidence type="ECO:0000256" key="1">
    <source>
        <dbReference type="ARBA" id="ARBA00022729"/>
    </source>
</evidence>
<evidence type="ECO:0000259" key="3">
    <source>
        <dbReference type="SMART" id="SM00062"/>
    </source>
</evidence>
<keyword evidence="1 2" id="KW-0732">Signal</keyword>
<name>A0A964T417_9HYPH</name>
<dbReference type="SMART" id="SM00062">
    <property type="entry name" value="PBPb"/>
    <property type="match status" value="1"/>
</dbReference>
<keyword evidence="5" id="KW-1185">Reference proteome</keyword>
<feature type="chain" id="PRO_5037880511" evidence="2">
    <location>
        <begin position="27"/>
        <end position="288"/>
    </location>
</feature>
<accession>A0A964T417</accession>
<comment type="caution">
    <text evidence="4">The sequence shown here is derived from an EMBL/GenBank/DDBJ whole genome shotgun (WGS) entry which is preliminary data.</text>
</comment>
<evidence type="ECO:0000313" key="5">
    <source>
        <dbReference type="Proteomes" id="UP000773614"/>
    </source>
</evidence>
<dbReference type="AlphaFoldDB" id="A0A964T417"/>
<dbReference type="PANTHER" id="PTHR35936:SF35">
    <property type="entry name" value="L-CYSTINE-BINDING PROTEIN TCYJ"/>
    <property type="match status" value="1"/>
</dbReference>
<dbReference type="Gene3D" id="3.40.190.10">
    <property type="entry name" value="Periplasmic binding protein-like II"/>
    <property type="match status" value="2"/>
</dbReference>
<evidence type="ECO:0000256" key="2">
    <source>
        <dbReference type="SAM" id="SignalP"/>
    </source>
</evidence>
<reference evidence="4" key="1">
    <citation type="submission" date="2019-03" db="EMBL/GenBank/DDBJ databases">
        <title>Afifella sp. nov., isolated from activated sludge.</title>
        <authorList>
            <person name="Li Q."/>
            <person name="Liu Y."/>
        </authorList>
    </citation>
    <scope>NUCLEOTIDE SEQUENCE</scope>
    <source>
        <strain evidence="4">L72</strain>
    </source>
</reference>
<dbReference type="EMBL" id="SPKJ01000016">
    <property type="protein sequence ID" value="MYZ47519.1"/>
    <property type="molecule type" value="Genomic_DNA"/>
</dbReference>
<dbReference type="Pfam" id="PF00497">
    <property type="entry name" value="SBP_bac_3"/>
    <property type="match status" value="1"/>
</dbReference>
<protein>
    <submittedName>
        <fullName evidence="4">Transporter substrate-binding domain-containing protein</fullName>
    </submittedName>
</protein>
<dbReference type="InterPro" id="IPR001638">
    <property type="entry name" value="Solute-binding_3/MltF_N"/>
</dbReference>
<dbReference type="PANTHER" id="PTHR35936">
    <property type="entry name" value="MEMBRANE-BOUND LYTIC MUREIN TRANSGLYCOSYLASE F"/>
    <property type="match status" value="1"/>
</dbReference>